<dbReference type="OMA" id="RVEMIIA"/>
<evidence type="ECO:0000256" key="2">
    <source>
        <dbReference type="ARBA" id="ARBA00022679"/>
    </source>
</evidence>
<dbReference type="Gene3D" id="3.30.559.10">
    <property type="entry name" value="Chloramphenicol acetyltransferase-like domain"/>
    <property type="match status" value="2"/>
</dbReference>
<dbReference type="Gramene" id="PGSC0003DMT400075236">
    <property type="protein sequence ID" value="PGSC0003DMT400075236"/>
    <property type="gene ID" value="PGSC0003DMG400029264"/>
</dbReference>
<organism evidence="4 5">
    <name type="scientific">Solanum tuberosum</name>
    <name type="common">Potato</name>
    <dbReference type="NCBI Taxonomy" id="4113"/>
    <lineage>
        <taxon>Eukaryota</taxon>
        <taxon>Viridiplantae</taxon>
        <taxon>Streptophyta</taxon>
        <taxon>Embryophyta</taxon>
        <taxon>Tracheophyta</taxon>
        <taxon>Spermatophyta</taxon>
        <taxon>Magnoliopsida</taxon>
        <taxon>eudicotyledons</taxon>
        <taxon>Gunneridae</taxon>
        <taxon>Pentapetalae</taxon>
        <taxon>asterids</taxon>
        <taxon>lamiids</taxon>
        <taxon>Solanales</taxon>
        <taxon>Solanaceae</taxon>
        <taxon>Solanoideae</taxon>
        <taxon>Solaneae</taxon>
        <taxon>Solanum</taxon>
    </lineage>
</organism>
<dbReference type="InParanoid" id="M1CUT1"/>
<dbReference type="PANTHER" id="PTHR31623">
    <property type="entry name" value="F21J9.9"/>
    <property type="match status" value="1"/>
</dbReference>
<comment type="similarity">
    <text evidence="1">Belongs to the plant acyltransferase family.</text>
</comment>
<evidence type="ECO:0000256" key="3">
    <source>
        <dbReference type="ARBA" id="ARBA00023315"/>
    </source>
</evidence>
<evidence type="ECO:0000313" key="5">
    <source>
        <dbReference type="Proteomes" id="UP000011115"/>
    </source>
</evidence>
<dbReference type="Proteomes" id="UP000011115">
    <property type="component" value="Unassembled WGS sequence"/>
</dbReference>
<keyword evidence="3" id="KW-0012">Acyltransferase</keyword>
<keyword evidence="5" id="KW-1185">Reference proteome</keyword>
<keyword evidence="2" id="KW-0808">Transferase</keyword>
<dbReference type="EnsemblPlants" id="PGSC0003DMT400075236">
    <property type="protein sequence ID" value="PGSC0003DMT400075236"/>
    <property type="gene ID" value="PGSC0003DMG400029264"/>
</dbReference>
<evidence type="ECO:0000256" key="1">
    <source>
        <dbReference type="ARBA" id="ARBA00009861"/>
    </source>
</evidence>
<dbReference type="InterPro" id="IPR023213">
    <property type="entry name" value="CAT-like_dom_sf"/>
</dbReference>
<evidence type="ECO:0000313" key="4">
    <source>
        <dbReference type="EnsemblPlants" id="PGSC0003DMT400075236"/>
    </source>
</evidence>
<dbReference type="HOGENOM" id="CLU_014546_0_2_1"/>
<sequence length="486" mass="55222">MEVEIISTKFIKPSSPTPNHLQNYKLGFFDQTTDETHLPLVFFYPPTNNINFSAHEEQLEQSLSRILTHVYPISGRFTEDNSISCQDQGVKFIKAKVNSKLNKFLEKAHKDVNLSLLCWPQDSWNVDASNLFAMPVVIIQITEFECGGLALSMSHAHIAMDGYSTFTVINEWSKVCRLEIPVEKIDFMSFNLVDVFPSRDLSKLLLPRVPLEDRVESKLVAKRLYINEDSISRLRKEVGGDLCFKPSRVEMIMALLWRALIRASEKKHGYLRRSLMNIPINLRTRLISLPQVEKSFGNLGVDAPLKFIPGENKMELHEFVTLIHDTVKDTVITCDKTSPEDIVSAVSKIYNESFLAQDWGGSDEVDRIEKESKLRVRSLEDLLGAFWSPAILKPLCLRGQEWKERFAKESCGAVKGFPLRFPTLQVSTYLWNRGGSLILRCQGGRRRPQVEATDALIIQLTPCCQSVLAVMLAKAGVSVGFTYYWI</sequence>
<dbReference type="Pfam" id="PF02458">
    <property type="entry name" value="Transferase"/>
    <property type="match status" value="1"/>
</dbReference>
<dbReference type="eggNOG" id="ENOG502RGDR">
    <property type="taxonomic scope" value="Eukaryota"/>
</dbReference>
<proteinExistence type="inferred from homology"/>
<reference evidence="5" key="1">
    <citation type="journal article" date="2011" name="Nature">
        <title>Genome sequence and analysis of the tuber crop potato.</title>
        <authorList>
            <consortium name="The Potato Genome Sequencing Consortium"/>
        </authorList>
    </citation>
    <scope>NUCLEOTIDE SEQUENCE [LARGE SCALE GENOMIC DNA]</scope>
    <source>
        <strain evidence="5">cv. DM1-3 516 R44</strain>
    </source>
</reference>
<dbReference type="PANTHER" id="PTHR31623:SF61">
    <property type="entry name" value="ACETYL-COA-BENZYLALCOHOL ACETYLTRANSFERASE-LIKE"/>
    <property type="match status" value="1"/>
</dbReference>
<dbReference type="PaxDb" id="4113-PGSC0003DMT400075236"/>
<dbReference type="GO" id="GO:0016746">
    <property type="term" value="F:acyltransferase activity"/>
    <property type="evidence" value="ECO:0007669"/>
    <property type="project" value="UniProtKB-KW"/>
</dbReference>
<reference evidence="4" key="2">
    <citation type="submission" date="2015-06" db="UniProtKB">
        <authorList>
            <consortium name="EnsemblPlants"/>
        </authorList>
    </citation>
    <scope>IDENTIFICATION</scope>
    <source>
        <strain evidence="4">DM1-3 516 R44</strain>
    </source>
</reference>
<protein>
    <submittedName>
        <fullName evidence="4">Anthocyanin acyltransferase</fullName>
    </submittedName>
</protein>
<dbReference type="AlphaFoldDB" id="M1CUT1"/>
<name>M1CUT1_SOLTU</name>
<accession>M1CUT1</accession>